<evidence type="ECO:0000256" key="6">
    <source>
        <dbReference type="ARBA" id="ARBA00023136"/>
    </source>
</evidence>
<evidence type="ECO:0000313" key="10">
    <source>
        <dbReference type="EMBL" id="MFB9752182.1"/>
    </source>
</evidence>
<dbReference type="Pfam" id="PF07690">
    <property type="entry name" value="MFS_1"/>
    <property type="match status" value="1"/>
</dbReference>
<organism evidence="10 11">
    <name type="scientific">Paenibacillus hodogayensis</name>
    <dbReference type="NCBI Taxonomy" id="279208"/>
    <lineage>
        <taxon>Bacteria</taxon>
        <taxon>Bacillati</taxon>
        <taxon>Bacillota</taxon>
        <taxon>Bacilli</taxon>
        <taxon>Bacillales</taxon>
        <taxon>Paenibacillaceae</taxon>
        <taxon>Paenibacillus</taxon>
    </lineage>
</organism>
<feature type="transmembrane region" description="Helical" evidence="8">
    <location>
        <begin position="98"/>
        <end position="117"/>
    </location>
</feature>
<feature type="transmembrane region" description="Helical" evidence="8">
    <location>
        <begin position="301"/>
        <end position="323"/>
    </location>
</feature>
<dbReference type="PROSITE" id="PS50850">
    <property type="entry name" value="MFS"/>
    <property type="match status" value="1"/>
</dbReference>
<keyword evidence="4 8" id="KW-0812">Transmembrane</keyword>
<comment type="subcellular location">
    <subcellularLocation>
        <location evidence="1">Cell membrane</location>
        <topology evidence="1">Multi-pass membrane protein</topology>
    </subcellularLocation>
</comment>
<dbReference type="PRINTS" id="PR01035">
    <property type="entry name" value="TCRTETA"/>
</dbReference>
<feature type="transmembrane region" description="Helical" evidence="8">
    <location>
        <begin position="266"/>
        <end position="289"/>
    </location>
</feature>
<evidence type="ECO:0000256" key="7">
    <source>
        <dbReference type="SAM" id="MobiDB-lite"/>
    </source>
</evidence>
<feature type="compositionally biased region" description="Polar residues" evidence="7">
    <location>
        <begin position="431"/>
        <end position="441"/>
    </location>
</feature>
<dbReference type="InterPro" id="IPR011701">
    <property type="entry name" value="MFS"/>
</dbReference>
<keyword evidence="11" id="KW-1185">Reference proteome</keyword>
<keyword evidence="6 8" id="KW-0472">Membrane</keyword>
<accession>A0ABV5VVG9</accession>
<dbReference type="Proteomes" id="UP001589619">
    <property type="component" value="Unassembled WGS sequence"/>
</dbReference>
<dbReference type="EMBL" id="JBHMAG010000009">
    <property type="protein sequence ID" value="MFB9752182.1"/>
    <property type="molecule type" value="Genomic_DNA"/>
</dbReference>
<feature type="region of interest" description="Disordered" evidence="7">
    <location>
        <begin position="418"/>
        <end position="441"/>
    </location>
</feature>
<evidence type="ECO:0000259" key="9">
    <source>
        <dbReference type="PROSITE" id="PS50850"/>
    </source>
</evidence>
<keyword evidence="2" id="KW-0813">Transport</keyword>
<feature type="domain" description="Major facilitator superfamily (MFS) profile" evidence="9">
    <location>
        <begin position="28"/>
        <end position="411"/>
    </location>
</feature>
<protein>
    <submittedName>
        <fullName evidence="10">MFS transporter</fullName>
    </submittedName>
</protein>
<evidence type="ECO:0000256" key="8">
    <source>
        <dbReference type="SAM" id="Phobius"/>
    </source>
</evidence>
<proteinExistence type="predicted"/>
<evidence type="ECO:0000256" key="3">
    <source>
        <dbReference type="ARBA" id="ARBA00022475"/>
    </source>
</evidence>
<dbReference type="SUPFAM" id="SSF103473">
    <property type="entry name" value="MFS general substrate transporter"/>
    <property type="match status" value="1"/>
</dbReference>
<comment type="caution">
    <text evidence="10">The sequence shown here is derived from an EMBL/GenBank/DDBJ whole genome shotgun (WGS) entry which is preliminary data.</text>
</comment>
<feature type="transmembrane region" description="Helical" evidence="8">
    <location>
        <begin position="329"/>
        <end position="346"/>
    </location>
</feature>
<reference evidence="10 11" key="1">
    <citation type="submission" date="2024-09" db="EMBL/GenBank/DDBJ databases">
        <authorList>
            <person name="Sun Q."/>
            <person name="Mori K."/>
        </authorList>
    </citation>
    <scope>NUCLEOTIDE SEQUENCE [LARGE SCALE GENOMIC DNA]</scope>
    <source>
        <strain evidence="10 11">JCM 12520</strain>
    </source>
</reference>
<feature type="transmembrane region" description="Helical" evidence="8">
    <location>
        <begin position="234"/>
        <end position="260"/>
    </location>
</feature>
<dbReference type="PANTHER" id="PTHR43414:SF6">
    <property type="entry name" value="MULTIDRUG RESISTANCE PROTEIN MDTG"/>
    <property type="match status" value="1"/>
</dbReference>
<dbReference type="PANTHER" id="PTHR43414">
    <property type="entry name" value="MULTIDRUG RESISTANCE PROTEIN MDTG"/>
    <property type="match status" value="1"/>
</dbReference>
<gene>
    <name evidence="10" type="ORF">ACFFNY_11505</name>
</gene>
<evidence type="ECO:0000256" key="2">
    <source>
        <dbReference type="ARBA" id="ARBA00022448"/>
    </source>
</evidence>
<dbReference type="RefSeq" id="WP_344910979.1">
    <property type="nucleotide sequence ID" value="NZ_BAAAYO010000010.1"/>
</dbReference>
<feature type="transmembrane region" description="Helical" evidence="8">
    <location>
        <begin position="187"/>
        <end position="204"/>
    </location>
</feature>
<dbReference type="Gene3D" id="1.20.1250.20">
    <property type="entry name" value="MFS general substrate transporter like domains"/>
    <property type="match status" value="2"/>
</dbReference>
<feature type="transmembrane region" description="Helical" evidence="8">
    <location>
        <begin position="123"/>
        <end position="143"/>
    </location>
</feature>
<name>A0ABV5VVG9_9BACL</name>
<feature type="transmembrane region" description="Helical" evidence="8">
    <location>
        <begin position="31"/>
        <end position="54"/>
    </location>
</feature>
<evidence type="ECO:0000313" key="11">
    <source>
        <dbReference type="Proteomes" id="UP001589619"/>
    </source>
</evidence>
<dbReference type="InterPro" id="IPR001958">
    <property type="entry name" value="Tet-R_TetA/multi-R_MdtG-like"/>
</dbReference>
<feature type="transmembrane region" description="Helical" evidence="8">
    <location>
        <begin position="66"/>
        <end position="86"/>
    </location>
</feature>
<evidence type="ECO:0000256" key="4">
    <source>
        <dbReference type="ARBA" id="ARBA00022692"/>
    </source>
</evidence>
<sequence>MAAQRYGIIFGYEAKGGRHGVELYWKRNLRILWFGLFFNHMAYTLSVPFFPLFLQHDLGITRGVEVWAGVSISISFLIAGLCAPFWGSLADKYGSKQTLIRSGVGLGIAHLANYFVYDPYSFLAVRIFQGLVAGFNPASVALIGTNTPQKHVGYALGVISTSTAAGSILGPLAGGVLSHWIGLRECFIASGVMTLLSALIVIGVKEIHKRSEGRRPGVIDDLKRAAGNPRLMRVYALILLVSTSVFIVEPLLTIFVVQLGGSVDNAALSSGVVFSAVGVATVLMAPRWGRLGARIGYERTLFIGLLGGGLGGIAQLAVQHIAAFGMLRFGYGLFFAAVYPALNALIVQYTEDDFRGRAVSLSQSASQFGIVLGPLLGGFLGGWIGIPFVFLLTGLALLGAAWGVRTLHPGKQVVLTSDSAAQPPPVERAGQDNSSQSGRHL</sequence>
<evidence type="ECO:0000256" key="5">
    <source>
        <dbReference type="ARBA" id="ARBA00022989"/>
    </source>
</evidence>
<keyword evidence="3" id="KW-1003">Cell membrane</keyword>
<feature type="transmembrane region" description="Helical" evidence="8">
    <location>
        <begin position="155"/>
        <end position="181"/>
    </location>
</feature>
<dbReference type="InterPro" id="IPR036259">
    <property type="entry name" value="MFS_trans_sf"/>
</dbReference>
<evidence type="ECO:0000256" key="1">
    <source>
        <dbReference type="ARBA" id="ARBA00004651"/>
    </source>
</evidence>
<keyword evidence="5 8" id="KW-1133">Transmembrane helix</keyword>
<dbReference type="InterPro" id="IPR020846">
    <property type="entry name" value="MFS_dom"/>
</dbReference>